<protein>
    <submittedName>
        <fullName evidence="2">Uncharacterized protein</fullName>
    </submittedName>
</protein>
<evidence type="ECO:0000313" key="3">
    <source>
        <dbReference type="Proteomes" id="UP000093412"/>
    </source>
</evidence>
<evidence type="ECO:0000313" key="2">
    <source>
        <dbReference type="EMBL" id="OCI30637.1"/>
    </source>
</evidence>
<reference evidence="2 3" key="1">
    <citation type="submission" date="2016-06" db="EMBL/GenBank/DDBJ databases">
        <title>Genome sequence of Oerskovia enterophila DSM 43852.</title>
        <authorList>
            <person name="Poehlein A."/>
            <person name="Jag V."/>
            <person name="Bengelsdorf F.R."/>
            <person name="Daniel R."/>
            <person name="Duerre P."/>
        </authorList>
    </citation>
    <scope>NUCLEOTIDE SEQUENCE [LARGE SCALE GENOMIC DNA]</scope>
    <source>
        <strain evidence="2 3">DSM 43852</strain>
    </source>
</reference>
<organism evidence="2 3">
    <name type="scientific">Oerskovia enterophila</name>
    <dbReference type="NCBI Taxonomy" id="43678"/>
    <lineage>
        <taxon>Bacteria</taxon>
        <taxon>Bacillati</taxon>
        <taxon>Actinomycetota</taxon>
        <taxon>Actinomycetes</taxon>
        <taxon>Micrococcales</taxon>
        <taxon>Cellulomonadaceae</taxon>
        <taxon>Oerskovia</taxon>
    </lineage>
</organism>
<sequence>MQFWSVVAVTDPARKDRLAALAGTPANRASENNRSAATGWAAGSSRASSARTRPIDGANLKPWPENPAATTTRPTRSSTKSWSGVVVYVQETGTSRSASAPGTHVRT</sequence>
<evidence type="ECO:0000256" key="1">
    <source>
        <dbReference type="SAM" id="MobiDB-lite"/>
    </source>
</evidence>
<dbReference type="Proteomes" id="UP000093412">
    <property type="component" value="Unassembled WGS sequence"/>
</dbReference>
<keyword evidence="3" id="KW-1185">Reference proteome</keyword>
<comment type="caution">
    <text evidence="2">The sequence shown here is derived from an EMBL/GenBank/DDBJ whole genome shotgun (WGS) entry which is preliminary data.</text>
</comment>
<feature type="compositionally biased region" description="Low complexity" evidence="1">
    <location>
        <begin position="67"/>
        <end position="79"/>
    </location>
</feature>
<gene>
    <name evidence="2" type="ORF">OERS_26170</name>
</gene>
<dbReference type="EMBL" id="MAQA01000031">
    <property type="protein sequence ID" value="OCI30637.1"/>
    <property type="molecule type" value="Genomic_DNA"/>
</dbReference>
<accession>A0ABX2Y2W4</accession>
<name>A0ABX2Y2W4_9CELL</name>
<proteinExistence type="predicted"/>
<feature type="compositionally biased region" description="Low complexity" evidence="1">
    <location>
        <begin position="26"/>
        <end position="52"/>
    </location>
</feature>
<feature type="region of interest" description="Disordered" evidence="1">
    <location>
        <begin position="22"/>
        <end position="82"/>
    </location>
</feature>